<proteinExistence type="predicted"/>
<dbReference type="Proteomes" id="UP001500552">
    <property type="component" value="Unassembled WGS sequence"/>
</dbReference>
<dbReference type="EMBL" id="BAABHC010000004">
    <property type="protein sequence ID" value="GAA4427430.1"/>
    <property type="molecule type" value="Genomic_DNA"/>
</dbReference>
<evidence type="ECO:0000313" key="2">
    <source>
        <dbReference type="Proteomes" id="UP001500552"/>
    </source>
</evidence>
<evidence type="ECO:0000313" key="1">
    <source>
        <dbReference type="EMBL" id="GAA4427430.1"/>
    </source>
</evidence>
<keyword evidence="2" id="KW-1185">Reference proteome</keyword>
<protein>
    <recommendedName>
        <fullName evidence="3">DNA polymerase III psi subunit</fullName>
    </recommendedName>
</protein>
<gene>
    <name evidence="1" type="ORF">GCM10023188_10480</name>
</gene>
<organism evidence="1 2">
    <name type="scientific">Pontibacter saemangeumensis</name>
    <dbReference type="NCBI Taxonomy" id="1084525"/>
    <lineage>
        <taxon>Bacteria</taxon>
        <taxon>Pseudomonadati</taxon>
        <taxon>Bacteroidota</taxon>
        <taxon>Cytophagia</taxon>
        <taxon>Cytophagales</taxon>
        <taxon>Hymenobacteraceae</taxon>
        <taxon>Pontibacter</taxon>
    </lineage>
</organism>
<sequence>MAGLQADDINEEFLKNFFSETIYMVAGEAHAPVSAEELPMPPAPEVAKVSDEKPKPAVRNLITDHKPISTPVIPHVPIPPVPAKYKVAGANDKGVVVLVTVSDEEFEKLPQLSFLQKILGAIGLKPTDVAYVNNLSGATVKFEDLQQELQLSYIISFASRLDTALPHDKFTLYHPVMLGDVPVVFSHALAKLEHDVEQKKLLWNVLQQVFL</sequence>
<name>A0ABP8LF72_9BACT</name>
<dbReference type="RefSeq" id="WP_345157313.1">
    <property type="nucleotide sequence ID" value="NZ_BAABHC010000004.1"/>
</dbReference>
<accession>A0ABP8LF72</accession>
<evidence type="ECO:0008006" key="3">
    <source>
        <dbReference type="Google" id="ProtNLM"/>
    </source>
</evidence>
<reference evidence="2" key="1">
    <citation type="journal article" date="2019" name="Int. J. Syst. Evol. Microbiol.">
        <title>The Global Catalogue of Microorganisms (GCM) 10K type strain sequencing project: providing services to taxonomists for standard genome sequencing and annotation.</title>
        <authorList>
            <consortium name="The Broad Institute Genomics Platform"/>
            <consortium name="The Broad Institute Genome Sequencing Center for Infectious Disease"/>
            <person name="Wu L."/>
            <person name="Ma J."/>
        </authorList>
    </citation>
    <scope>NUCLEOTIDE SEQUENCE [LARGE SCALE GENOMIC DNA]</scope>
    <source>
        <strain evidence="2">JCM 17926</strain>
    </source>
</reference>
<comment type="caution">
    <text evidence="1">The sequence shown here is derived from an EMBL/GenBank/DDBJ whole genome shotgun (WGS) entry which is preliminary data.</text>
</comment>